<evidence type="ECO:0000313" key="2">
    <source>
        <dbReference type="EMBL" id="KAK8503873.1"/>
    </source>
</evidence>
<organism evidence="2 3">
    <name type="scientific">Hibiscus sabdariffa</name>
    <name type="common">roselle</name>
    <dbReference type="NCBI Taxonomy" id="183260"/>
    <lineage>
        <taxon>Eukaryota</taxon>
        <taxon>Viridiplantae</taxon>
        <taxon>Streptophyta</taxon>
        <taxon>Embryophyta</taxon>
        <taxon>Tracheophyta</taxon>
        <taxon>Spermatophyta</taxon>
        <taxon>Magnoliopsida</taxon>
        <taxon>eudicotyledons</taxon>
        <taxon>Gunneridae</taxon>
        <taxon>Pentapetalae</taxon>
        <taxon>rosids</taxon>
        <taxon>malvids</taxon>
        <taxon>Malvales</taxon>
        <taxon>Malvaceae</taxon>
        <taxon>Malvoideae</taxon>
        <taxon>Hibiscus</taxon>
    </lineage>
</organism>
<keyword evidence="3" id="KW-1185">Reference proteome</keyword>
<gene>
    <name evidence="2" type="ORF">V6N12_019044</name>
</gene>
<dbReference type="PANTHER" id="PTHR47723:SF19">
    <property type="entry name" value="POLYNUCLEOTIDYL TRANSFERASE, RIBONUCLEASE H-LIKE SUPERFAMILY PROTEIN"/>
    <property type="match status" value="1"/>
</dbReference>
<dbReference type="EMBL" id="JBBPBM010000147">
    <property type="protein sequence ID" value="KAK8503873.1"/>
    <property type="molecule type" value="Genomic_DNA"/>
</dbReference>
<name>A0ABR2B9W0_9ROSI</name>
<evidence type="ECO:0000259" key="1">
    <source>
        <dbReference type="Pfam" id="PF13456"/>
    </source>
</evidence>
<sequence length="179" mass="19436">MEAVRILQHQSDALSDHVLVSAILQLLSRAWDLEFKNIHRSSNGVADGLARLARGAPIANGVADGLARLARGAPVGAWISPEPPTEAEVWSILFGLQLPWKNGFERLIFQSDNTKALKRLNEAKAICDPGSLVRTIAKLRCWRWATMLAAEASNPSARASAEKAMAMAMAMEMAMAIFS</sequence>
<dbReference type="InterPro" id="IPR053151">
    <property type="entry name" value="RNase_H-like"/>
</dbReference>
<dbReference type="Pfam" id="PF13456">
    <property type="entry name" value="RVT_3"/>
    <property type="match status" value="1"/>
</dbReference>
<feature type="domain" description="RNase H type-1" evidence="1">
    <location>
        <begin position="83"/>
        <end position="125"/>
    </location>
</feature>
<dbReference type="PANTHER" id="PTHR47723">
    <property type="entry name" value="OS05G0353850 PROTEIN"/>
    <property type="match status" value="1"/>
</dbReference>
<accession>A0ABR2B9W0</accession>
<reference evidence="2 3" key="1">
    <citation type="journal article" date="2024" name="G3 (Bethesda)">
        <title>Genome assembly of Hibiscus sabdariffa L. provides insights into metabolisms of medicinal natural products.</title>
        <authorList>
            <person name="Kim T."/>
        </authorList>
    </citation>
    <scope>NUCLEOTIDE SEQUENCE [LARGE SCALE GENOMIC DNA]</scope>
    <source>
        <strain evidence="2">TK-2024</strain>
        <tissue evidence="2">Old leaves</tissue>
    </source>
</reference>
<comment type="caution">
    <text evidence="2">The sequence shown here is derived from an EMBL/GenBank/DDBJ whole genome shotgun (WGS) entry which is preliminary data.</text>
</comment>
<dbReference type="Proteomes" id="UP001472677">
    <property type="component" value="Unassembled WGS sequence"/>
</dbReference>
<protein>
    <recommendedName>
        <fullName evidence="1">RNase H type-1 domain-containing protein</fullName>
    </recommendedName>
</protein>
<dbReference type="InterPro" id="IPR002156">
    <property type="entry name" value="RNaseH_domain"/>
</dbReference>
<proteinExistence type="predicted"/>
<evidence type="ECO:0000313" key="3">
    <source>
        <dbReference type="Proteomes" id="UP001472677"/>
    </source>
</evidence>